<protein>
    <recommendedName>
        <fullName evidence="1">Metallo-beta-lactamase domain-containing protein</fullName>
    </recommendedName>
</protein>
<dbReference type="InterPro" id="IPR036866">
    <property type="entry name" value="RibonucZ/Hydroxyglut_hydro"/>
</dbReference>
<evidence type="ECO:0000313" key="3">
    <source>
        <dbReference type="Proteomes" id="UP000178744"/>
    </source>
</evidence>
<dbReference type="Gene3D" id="3.60.15.10">
    <property type="entry name" value="Ribonuclease Z/Hydroxyacylglutathione hydrolase-like"/>
    <property type="match status" value="1"/>
</dbReference>
<proteinExistence type="predicted"/>
<evidence type="ECO:0000313" key="2">
    <source>
        <dbReference type="EMBL" id="OGY59532.1"/>
    </source>
</evidence>
<dbReference type="Proteomes" id="UP000178744">
    <property type="component" value="Unassembled WGS sequence"/>
</dbReference>
<reference evidence="2 3" key="1">
    <citation type="journal article" date="2016" name="Nat. Commun.">
        <title>Thousands of microbial genomes shed light on interconnected biogeochemical processes in an aquifer system.</title>
        <authorList>
            <person name="Anantharaman K."/>
            <person name="Brown C.T."/>
            <person name="Hug L.A."/>
            <person name="Sharon I."/>
            <person name="Castelle C.J."/>
            <person name="Probst A.J."/>
            <person name="Thomas B.C."/>
            <person name="Singh A."/>
            <person name="Wilkins M.J."/>
            <person name="Karaoz U."/>
            <person name="Brodie E.L."/>
            <person name="Williams K.H."/>
            <person name="Hubbard S.S."/>
            <person name="Banfield J.F."/>
        </authorList>
    </citation>
    <scope>NUCLEOTIDE SEQUENCE [LARGE SCALE GENOMIC DNA]</scope>
</reference>
<dbReference type="AlphaFoldDB" id="A0A1G1Z4H4"/>
<dbReference type="InterPro" id="IPR001279">
    <property type="entry name" value="Metallo-B-lactamas"/>
</dbReference>
<dbReference type="Pfam" id="PF13483">
    <property type="entry name" value="Lactamase_B_3"/>
    <property type="match status" value="1"/>
</dbReference>
<dbReference type="EMBL" id="MHIY01000023">
    <property type="protein sequence ID" value="OGY59532.1"/>
    <property type="molecule type" value="Genomic_DNA"/>
</dbReference>
<feature type="domain" description="Metallo-beta-lactamase" evidence="1">
    <location>
        <begin position="7"/>
        <end position="177"/>
    </location>
</feature>
<dbReference type="InterPro" id="IPR050114">
    <property type="entry name" value="UPF0173_UPF0282_UlaG_hydrolase"/>
</dbReference>
<dbReference type="SMART" id="SM00849">
    <property type="entry name" value="Lactamase_B"/>
    <property type="match status" value="1"/>
</dbReference>
<dbReference type="PANTHER" id="PTHR43546:SF3">
    <property type="entry name" value="UPF0173 METAL-DEPENDENT HYDROLASE MJ1163"/>
    <property type="match status" value="1"/>
</dbReference>
<sequence>MVIKKYLHSCILIEEGGKRLLIDPGSLSFIEGKIEPKDIGQVDVVIFTHKHQDHYYPEVLKDFMGTDTKIVSSAEIAVLLKQDGFSAEIASEGEELDIAGFKIKPLRAPHERIPTEIPHNFAYLINNSFLHTGDSLSVFGAGYAKVLALPVAGPWNKLSEALDFAIKLKPRIVIPIHDAIIKDFFLDRIYNYMCKPVLAKEGIEFKPLALGEEIEVQ</sequence>
<gene>
    <name evidence="2" type="ORF">A3B23_01065</name>
</gene>
<name>A0A1G1Z4H4_9BACT</name>
<dbReference type="PANTHER" id="PTHR43546">
    <property type="entry name" value="UPF0173 METAL-DEPENDENT HYDROLASE MJ1163-RELATED"/>
    <property type="match status" value="1"/>
</dbReference>
<accession>A0A1G1Z4H4</accession>
<organism evidence="2 3">
    <name type="scientific">Candidatus Colwellbacteria bacterium RIFCSPLOWO2_01_FULL_48_10</name>
    <dbReference type="NCBI Taxonomy" id="1797690"/>
    <lineage>
        <taxon>Bacteria</taxon>
        <taxon>Candidatus Colwelliibacteriota</taxon>
    </lineage>
</organism>
<evidence type="ECO:0000259" key="1">
    <source>
        <dbReference type="SMART" id="SM00849"/>
    </source>
</evidence>
<comment type="caution">
    <text evidence="2">The sequence shown here is derived from an EMBL/GenBank/DDBJ whole genome shotgun (WGS) entry which is preliminary data.</text>
</comment>
<dbReference type="STRING" id="1797690.A3B23_01065"/>
<dbReference type="SUPFAM" id="SSF56281">
    <property type="entry name" value="Metallo-hydrolase/oxidoreductase"/>
    <property type="match status" value="1"/>
</dbReference>